<keyword evidence="8" id="KW-1185">Reference proteome</keyword>
<evidence type="ECO:0000256" key="4">
    <source>
        <dbReference type="ARBA" id="ARBA00023125"/>
    </source>
</evidence>
<dbReference type="InterPro" id="IPR000524">
    <property type="entry name" value="Tscrpt_reg_HTH_GntR"/>
</dbReference>
<evidence type="ECO:0000313" key="7">
    <source>
        <dbReference type="EMBL" id="MBP2475936.1"/>
    </source>
</evidence>
<evidence type="ECO:0000256" key="2">
    <source>
        <dbReference type="ARBA" id="ARBA00022898"/>
    </source>
</evidence>
<dbReference type="InterPro" id="IPR036390">
    <property type="entry name" value="WH_DNA-bd_sf"/>
</dbReference>
<reference evidence="7 8" key="1">
    <citation type="submission" date="2021-03" db="EMBL/GenBank/DDBJ databases">
        <title>Sequencing the genomes of 1000 actinobacteria strains.</title>
        <authorList>
            <person name="Klenk H.-P."/>
        </authorList>
    </citation>
    <scope>NUCLEOTIDE SEQUENCE [LARGE SCALE GENOMIC DNA]</scope>
    <source>
        <strain evidence="7 8">DSM 44580</strain>
    </source>
</reference>
<keyword evidence="3" id="KW-0805">Transcription regulation</keyword>
<dbReference type="CDD" id="cd00609">
    <property type="entry name" value="AAT_like"/>
    <property type="match status" value="1"/>
</dbReference>
<comment type="caution">
    <text evidence="7">The sequence shown here is derived from an EMBL/GenBank/DDBJ whole genome shotgun (WGS) entry which is preliminary data.</text>
</comment>
<dbReference type="InterPro" id="IPR036388">
    <property type="entry name" value="WH-like_DNA-bd_sf"/>
</dbReference>
<name>A0ABS5AH89_9PSEU</name>
<protein>
    <submittedName>
        <fullName evidence="7">DNA-binding transcriptional MocR family regulator</fullName>
    </submittedName>
</protein>
<evidence type="ECO:0000256" key="3">
    <source>
        <dbReference type="ARBA" id="ARBA00023015"/>
    </source>
</evidence>
<dbReference type="SUPFAM" id="SSF53383">
    <property type="entry name" value="PLP-dependent transferases"/>
    <property type="match status" value="1"/>
</dbReference>
<dbReference type="PANTHER" id="PTHR46577">
    <property type="entry name" value="HTH-TYPE TRANSCRIPTIONAL REGULATORY PROTEIN GABR"/>
    <property type="match status" value="1"/>
</dbReference>
<sequence>MSPEPPPGGRISAGRLADLLGCWRNGEHRAQSADLAAALRLLVLEGRLPAGTRLPAERELAQALRLSRTTVTAMLDRLREQEVVASRRGAGSWVTLPGTPRAPQPWTDGSAINMAQASPVAPPEVLAAAATVPGRLAEFLTGPGYTTLGMLELRERIAERFTRRGLPTSPDQVMVTGGALHGLSLALRLLVMPGQRVLLDNPTYANAVDGIRAVHAQPVPVALAPDGWDLAGLEATLRQVAPRLAYLIPDFHNPTGLRMSAADREQLAAALRRTRTTALVDETLVELDLDGDPVAGPPPLAAFAEQQVITIGSSSKAVWGGLRVGWLRASPDLIRQLAQARTSLDLGSSALDQLTLVEVLREPEPMLRRRRARLAAGRDALLAALAEHLPTWRVQRPAGGVSLWCELDGPVSTRLAAAAVNHGVHLVPGARFAVQGGLERWIRLPYTQEPAVLEEAVRRIARAAATLSDPGVEAPTVA</sequence>
<feature type="domain" description="HTH gntR-type" evidence="6">
    <location>
        <begin position="29"/>
        <end position="97"/>
    </location>
</feature>
<accession>A0ABS5AH89</accession>
<dbReference type="InterPro" id="IPR051446">
    <property type="entry name" value="HTH_trans_reg/aminotransferase"/>
</dbReference>
<dbReference type="InterPro" id="IPR015421">
    <property type="entry name" value="PyrdxlP-dep_Trfase_major"/>
</dbReference>
<keyword evidence="2" id="KW-0663">Pyridoxal phosphate</keyword>
<dbReference type="Pfam" id="PF00155">
    <property type="entry name" value="Aminotran_1_2"/>
    <property type="match status" value="1"/>
</dbReference>
<evidence type="ECO:0000256" key="5">
    <source>
        <dbReference type="ARBA" id="ARBA00023163"/>
    </source>
</evidence>
<gene>
    <name evidence="7" type="ORF">JOF53_004808</name>
</gene>
<dbReference type="Gene3D" id="3.40.640.10">
    <property type="entry name" value="Type I PLP-dependent aspartate aminotransferase-like (Major domain)"/>
    <property type="match status" value="1"/>
</dbReference>
<keyword evidence="5" id="KW-0804">Transcription</keyword>
<dbReference type="Gene3D" id="1.10.10.10">
    <property type="entry name" value="Winged helix-like DNA-binding domain superfamily/Winged helix DNA-binding domain"/>
    <property type="match status" value="1"/>
</dbReference>
<keyword evidence="4 7" id="KW-0238">DNA-binding</keyword>
<dbReference type="InterPro" id="IPR015424">
    <property type="entry name" value="PyrdxlP-dep_Trfase"/>
</dbReference>
<dbReference type="Proteomes" id="UP001519363">
    <property type="component" value="Unassembled WGS sequence"/>
</dbReference>
<proteinExistence type="inferred from homology"/>
<evidence type="ECO:0000256" key="1">
    <source>
        <dbReference type="ARBA" id="ARBA00005384"/>
    </source>
</evidence>
<dbReference type="SMART" id="SM00345">
    <property type="entry name" value="HTH_GNTR"/>
    <property type="match status" value="1"/>
</dbReference>
<dbReference type="InterPro" id="IPR004839">
    <property type="entry name" value="Aminotransferase_I/II_large"/>
</dbReference>
<dbReference type="RefSeq" id="WP_169733958.1">
    <property type="nucleotide sequence ID" value="NZ_JAGIOO010000001.1"/>
</dbReference>
<evidence type="ECO:0000313" key="8">
    <source>
        <dbReference type="Proteomes" id="UP001519363"/>
    </source>
</evidence>
<dbReference type="PROSITE" id="PS50949">
    <property type="entry name" value="HTH_GNTR"/>
    <property type="match status" value="1"/>
</dbReference>
<organism evidence="7 8">
    <name type="scientific">Crossiella equi</name>
    <dbReference type="NCBI Taxonomy" id="130796"/>
    <lineage>
        <taxon>Bacteria</taxon>
        <taxon>Bacillati</taxon>
        <taxon>Actinomycetota</taxon>
        <taxon>Actinomycetes</taxon>
        <taxon>Pseudonocardiales</taxon>
        <taxon>Pseudonocardiaceae</taxon>
        <taxon>Crossiella</taxon>
    </lineage>
</organism>
<dbReference type="PANTHER" id="PTHR46577:SF1">
    <property type="entry name" value="HTH-TYPE TRANSCRIPTIONAL REGULATORY PROTEIN GABR"/>
    <property type="match status" value="1"/>
</dbReference>
<dbReference type="SUPFAM" id="SSF46785">
    <property type="entry name" value="Winged helix' DNA-binding domain"/>
    <property type="match status" value="1"/>
</dbReference>
<dbReference type="EMBL" id="JAGIOO010000001">
    <property type="protein sequence ID" value="MBP2475936.1"/>
    <property type="molecule type" value="Genomic_DNA"/>
</dbReference>
<evidence type="ECO:0000259" key="6">
    <source>
        <dbReference type="PROSITE" id="PS50949"/>
    </source>
</evidence>
<dbReference type="Gene3D" id="3.90.1150.10">
    <property type="entry name" value="Aspartate Aminotransferase, domain 1"/>
    <property type="match status" value="1"/>
</dbReference>
<dbReference type="GO" id="GO:0003677">
    <property type="term" value="F:DNA binding"/>
    <property type="evidence" value="ECO:0007669"/>
    <property type="project" value="UniProtKB-KW"/>
</dbReference>
<comment type="similarity">
    <text evidence="1">In the C-terminal section; belongs to the class-I pyridoxal-phosphate-dependent aminotransferase family.</text>
</comment>
<dbReference type="Pfam" id="PF00392">
    <property type="entry name" value="GntR"/>
    <property type="match status" value="1"/>
</dbReference>
<dbReference type="InterPro" id="IPR015422">
    <property type="entry name" value="PyrdxlP-dep_Trfase_small"/>
</dbReference>